<feature type="compositionally biased region" description="Basic and acidic residues" evidence="3">
    <location>
        <begin position="892"/>
        <end position="910"/>
    </location>
</feature>
<keyword evidence="6" id="KW-1185">Reference proteome</keyword>
<feature type="region of interest" description="Disordered" evidence="3">
    <location>
        <begin position="807"/>
        <end position="877"/>
    </location>
</feature>
<organism evidence="5 6">
    <name type="scientific">Amniculicola lignicola CBS 123094</name>
    <dbReference type="NCBI Taxonomy" id="1392246"/>
    <lineage>
        <taxon>Eukaryota</taxon>
        <taxon>Fungi</taxon>
        <taxon>Dikarya</taxon>
        <taxon>Ascomycota</taxon>
        <taxon>Pezizomycotina</taxon>
        <taxon>Dothideomycetes</taxon>
        <taxon>Pleosporomycetidae</taxon>
        <taxon>Pleosporales</taxon>
        <taxon>Amniculicolaceae</taxon>
        <taxon>Amniculicola</taxon>
    </lineage>
</organism>
<keyword evidence="1 2" id="KW-0175">Coiled coil</keyword>
<accession>A0A6A5W3L5</accession>
<dbReference type="GO" id="GO:0005085">
    <property type="term" value="F:guanyl-nucleotide exchange factor activity"/>
    <property type="evidence" value="ECO:0007669"/>
    <property type="project" value="InterPro"/>
</dbReference>
<dbReference type="CDD" id="cd21044">
    <property type="entry name" value="Rab11BD_RAB3IP_like"/>
    <property type="match status" value="1"/>
</dbReference>
<protein>
    <recommendedName>
        <fullName evidence="4">GDP/GTP exchange factor Sec2 N-terminal domain-containing protein</fullName>
    </recommendedName>
</protein>
<feature type="compositionally biased region" description="Polar residues" evidence="3">
    <location>
        <begin position="317"/>
        <end position="328"/>
    </location>
</feature>
<feature type="region of interest" description="Disordered" evidence="3">
    <location>
        <begin position="892"/>
        <end position="933"/>
    </location>
</feature>
<dbReference type="EMBL" id="ML977633">
    <property type="protein sequence ID" value="KAF1995797.1"/>
    <property type="molecule type" value="Genomic_DNA"/>
</dbReference>
<reference evidence="5" key="1">
    <citation type="journal article" date="2020" name="Stud. Mycol.">
        <title>101 Dothideomycetes genomes: a test case for predicting lifestyles and emergence of pathogens.</title>
        <authorList>
            <person name="Haridas S."/>
            <person name="Albert R."/>
            <person name="Binder M."/>
            <person name="Bloem J."/>
            <person name="Labutti K."/>
            <person name="Salamov A."/>
            <person name="Andreopoulos B."/>
            <person name="Baker S."/>
            <person name="Barry K."/>
            <person name="Bills G."/>
            <person name="Bluhm B."/>
            <person name="Cannon C."/>
            <person name="Castanera R."/>
            <person name="Culley D."/>
            <person name="Daum C."/>
            <person name="Ezra D."/>
            <person name="Gonzalez J."/>
            <person name="Henrissat B."/>
            <person name="Kuo A."/>
            <person name="Liang C."/>
            <person name="Lipzen A."/>
            <person name="Lutzoni F."/>
            <person name="Magnuson J."/>
            <person name="Mondo S."/>
            <person name="Nolan M."/>
            <person name="Ohm R."/>
            <person name="Pangilinan J."/>
            <person name="Park H.-J."/>
            <person name="Ramirez L."/>
            <person name="Alfaro M."/>
            <person name="Sun H."/>
            <person name="Tritt A."/>
            <person name="Yoshinaga Y."/>
            <person name="Zwiers L.-H."/>
            <person name="Turgeon B."/>
            <person name="Goodwin S."/>
            <person name="Spatafora J."/>
            <person name="Crous P."/>
            <person name="Grigoriev I."/>
        </authorList>
    </citation>
    <scope>NUCLEOTIDE SEQUENCE</scope>
    <source>
        <strain evidence="5">CBS 123094</strain>
    </source>
</reference>
<dbReference type="GO" id="GO:0006887">
    <property type="term" value="P:exocytosis"/>
    <property type="evidence" value="ECO:0007669"/>
    <property type="project" value="TreeGrafter"/>
</dbReference>
<dbReference type="OrthoDB" id="1748564at2759"/>
<dbReference type="Pfam" id="PF06428">
    <property type="entry name" value="Sec2p"/>
    <property type="match status" value="1"/>
</dbReference>
<name>A0A6A5W3L5_9PLEO</name>
<feature type="compositionally biased region" description="Polar residues" evidence="3">
    <location>
        <begin position="858"/>
        <end position="870"/>
    </location>
</feature>
<evidence type="ECO:0000256" key="1">
    <source>
        <dbReference type="ARBA" id="ARBA00023054"/>
    </source>
</evidence>
<dbReference type="PANTHER" id="PTHR14430:SF0">
    <property type="entry name" value="SEC2P DOMAIN-CONTAINING PROTEIN"/>
    <property type="match status" value="1"/>
</dbReference>
<gene>
    <name evidence="5" type="ORF">P154DRAFT_538506</name>
</gene>
<dbReference type="GO" id="GO:0051286">
    <property type="term" value="C:cell tip"/>
    <property type="evidence" value="ECO:0007669"/>
    <property type="project" value="TreeGrafter"/>
</dbReference>
<dbReference type="Gene3D" id="6.10.140.910">
    <property type="match status" value="1"/>
</dbReference>
<dbReference type="PANTHER" id="PTHR14430">
    <property type="entry name" value="RABIN3-RELATED"/>
    <property type="match status" value="1"/>
</dbReference>
<feature type="compositionally biased region" description="Polar residues" evidence="3">
    <location>
        <begin position="497"/>
        <end position="508"/>
    </location>
</feature>
<evidence type="ECO:0000256" key="3">
    <source>
        <dbReference type="SAM" id="MobiDB-lite"/>
    </source>
</evidence>
<dbReference type="InterPro" id="IPR040351">
    <property type="entry name" value="RAB3IL/RAB3IP/Sec2"/>
</dbReference>
<evidence type="ECO:0000256" key="2">
    <source>
        <dbReference type="SAM" id="Coils"/>
    </source>
</evidence>
<feature type="domain" description="GDP/GTP exchange factor Sec2 N-terminal" evidence="4">
    <location>
        <begin position="351"/>
        <end position="490"/>
    </location>
</feature>
<dbReference type="Pfam" id="PF25555">
    <property type="entry name" value="RAB3A-like_C"/>
    <property type="match status" value="1"/>
</dbReference>
<feature type="region of interest" description="Disordered" evidence="3">
    <location>
        <begin position="490"/>
        <end position="514"/>
    </location>
</feature>
<feature type="region of interest" description="Disordered" evidence="3">
    <location>
        <begin position="257"/>
        <end position="334"/>
    </location>
</feature>
<feature type="compositionally biased region" description="Polar residues" evidence="3">
    <location>
        <begin position="601"/>
        <end position="620"/>
    </location>
</feature>
<dbReference type="GO" id="GO:0070319">
    <property type="term" value="C:Golgi to plasma membrane transport vesicle"/>
    <property type="evidence" value="ECO:0007669"/>
    <property type="project" value="TreeGrafter"/>
</dbReference>
<evidence type="ECO:0000313" key="6">
    <source>
        <dbReference type="Proteomes" id="UP000799779"/>
    </source>
</evidence>
<feature type="coiled-coil region" evidence="2">
    <location>
        <begin position="358"/>
        <end position="478"/>
    </location>
</feature>
<evidence type="ECO:0000313" key="5">
    <source>
        <dbReference type="EMBL" id="KAF1995797.1"/>
    </source>
</evidence>
<sequence>MVCGSWYAVRGGWGCRKLPRRGAKSHDIGQAAAVDGVVFAKWRGAPSNNAPAHAPNKHGTSIDHSSSRGRAPDPFYSGRRRRKTTRDDAHRTAVQGEPRKVIIGTPDGQRLSANGLLAALDILQKQNVWPRPVSKVQSSDPPHPRPTLHSPIALPAPAALVALSTAITLLSIACPLPSPPSAPDVRLVTGPLLAFLCSVVTPLSARLLPRLLVTRHPAPPTACCIRTWSSTRQPTWMLTFVSARRYIHTVPWMHTPGSSGTVTPSRLRSLSPLPPKQVTKSISSPHLGKMESPLPTFLRTDSELNTIPDPRSPSPQPALSRNNSNESSVHPDLSQEVATLSTKLINAINHQTTLDDSLQQTRHELETAKEKLAIFENRVRQHEEMVAKGLLVEKVVYDKMEKQLVADLEDERRRRVEAEKSKRKTDAEVEQLTSALFEEANTMVSAARKETEASEKRNEQLKQQLKDAEVLQTNFQEQLHDLKLVMEKMSSDRDGSESTNLATTTAPSTPGLVPADKMTKLFEAANLTPHTPGSEEMTPEPPLHFAHLIHPVLRSDLQTVKDFQEMLRVPNRASAPSSRASSGNYGSLNVLGLGSLTNNSTTSLPASTRSPSSAGNNSPRDSIAGLGMANLKDEKFYKRSLVEDIEPTLRLDIAPGLSWMARRTVLNAITAGSLVVEPHPPVPKFRGPIFPCSLCGESRIGEDYVRKFRFKTSEADDSQKYPLCDWCLSRVRTSCDYIGFLRMVVAGHWRAETEDEKKTAWEESVRLRERMFWTRLGGGVVPAFVSMRDSPRSPIFANGVSKVDELRKSEESQLSDGKALDSAVDMSEVSKGGRKSEEDPFRTAGAEQVKRVSIGKTVISTESSSSATLTQDEEKTMEQQAEEQLQNEVLKAMEAKMAETEKEQEVKQQKQQEAQLEQQKLQEVPAEPQTADDVQPTLQTIEEVQPELAKAEEVQPEQVKVEEVQPEQQKAEVVQTEQLKAEEVQLKHSRSISTPLLNFAPRKKDERLSLTIPGAFDS</sequence>
<dbReference type="AlphaFoldDB" id="A0A6A5W3L5"/>
<proteinExistence type="predicted"/>
<dbReference type="SUPFAM" id="SSF144284">
    <property type="entry name" value="Sec2 N-terminal region"/>
    <property type="match status" value="1"/>
</dbReference>
<evidence type="ECO:0000259" key="4">
    <source>
        <dbReference type="Pfam" id="PF06428"/>
    </source>
</evidence>
<feature type="compositionally biased region" description="Low complexity" evidence="3">
    <location>
        <begin position="911"/>
        <end position="924"/>
    </location>
</feature>
<feature type="region of interest" description="Disordered" evidence="3">
    <location>
        <begin position="601"/>
        <end position="625"/>
    </location>
</feature>
<dbReference type="InterPro" id="IPR009449">
    <property type="entry name" value="Sec2_N"/>
</dbReference>
<dbReference type="Proteomes" id="UP000799779">
    <property type="component" value="Unassembled WGS sequence"/>
</dbReference>
<feature type="region of interest" description="Disordered" evidence="3">
    <location>
        <begin position="47"/>
        <end position="95"/>
    </location>
</feature>